<dbReference type="RefSeq" id="WP_152356306.1">
    <property type="nucleotide sequence ID" value="NZ_JBHLXF010000001.1"/>
</dbReference>
<comment type="caution">
    <text evidence="1">The sequence shown here is derived from an EMBL/GenBank/DDBJ whole genome shotgun (WGS) entry which is preliminary data.</text>
</comment>
<evidence type="ECO:0000313" key="2">
    <source>
        <dbReference type="Proteomes" id="UP000440041"/>
    </source>
</evidence>
<dbReference type="Proteomes" id="UP000440041">
    <property type="component" value="Unassembled WGS sequence"/>
</dbReference>
<keyword evidence="2" id="KW-1185">Reference proteome</keyword>
<dbReference type="AlphaFoldDB" id="A0A6A2W087"/>
<sequence length="119" mass="14151">MKQLTLSEMRMINAMFEKHEEEKHHTYLDMPNFTIYYPNRDWGDGDLTYTDADGVEWVFDNEDIQGGLYTMWCEDYPDDTEPPEDVWESYVRDNIEDECLDCIAGGYFRDGSHSWHDAM</sequence>
<reference evidence="1 2" key="1">
    <citation type="submission" date="2019-09" db="EMBL/GenBank/DDBJ databases">
        <title>Characterization of the phylogenetic diversity of two novel species belonging to the genus Bifidobacterium: Bifidobacterium cebidarum sp. nov. and Bifidobacterium leontopitheci sp. nov.</title>
        <authorList>
            <person name="Lugli G.A."/>
            <person name="Duranti S."/>
            <person name="Milani C."/>
            <person name="Turroni F."/>
            <person name="Ventura M."/>
        </authorList>
    </citation>
    <scope>NUCLEOTIDE SEQUENCE [LARGE SCALE GENOMIC DNA]</scope>
    <source>
        <strain evidence="1 2">DSM 100238</strain>
    </source>
</reference>
<accession>A0A6A2W087</accession>
<evidence type="ECO:0000313" key="1">
    <source>
        <dbReference type="EMBL" id="KAB8292707.1"/>
    </source>
</evidence>
<name>A0A6A2W087_9BIFI</name>
<gene>
    <name evidence="1" type="ORF">DSM100238_1792</name>
</gene>
<dbReference type="EMBL" id="WBSO01000023">
    <property type="protein sequence ID" value="KAB8292707.1"/>
    <property type="molecule type" value="Genomic_DNA"/>
</dbReference>
<protein>
    <submittedName>
        <fullName evidence="1">Uncharacterized protein</fullName>
    </submittedName>
</protein>
<proteinExistence type="predicted"/>
<organism evidence="1 2">
    <name type="scientific">Bifidobacterium apri</name>
    <dbReference type="NCBI Taxonomy" id="1769423"/>
    <lineage>
        <taxon>Bacteria</taxon>
        <taxon>Bacillati</taxon>
        <taxon>Actinomycetota</taxon>
        <taxon>Actinomycetes</taxon>
        <taxon>Bifidobacteriales</taxon>
        <taxon>Bifidobacteriaceae</taxon>
        <taxon>Bifidobacterium</taxon>
    </lineage>
</organism>